<proteinExistence type="predicted"/>
<organism evidence="4 5">
    <name type="scientific">Trachymyrmex cornetzi</name>
    <dbReference type="NCBI Taxonomy" id="471704"/>
    <lineage>
        <taxon>Eukaryota</taxon>
        <taxon>Metazoa</taxon>
        <taxon>Ecdysozoa</taxon>
        <taxon>Arthropoda</taxon>
        <taxon>Hexapoda</taxon>
        <taxon>Insecta</taxon>
        <taxon>Pterygota</taxon>
        <taxon>Neoptera</taxon>
        <taxon>Endopterygota</taxon>
        <taxon>Hymenoptera</taxon>
        <taxon>Apocrita</taxon>
        <taxon>Aculeata</taxon>
        <taxon>Formicoidea</taxon>
        <taxon>Formicidae</taxon>
        <taxon>Myrmicinae</taxon>
        <taxon>Trachymyrmex</taxon>
    </lineage>
</organism>
<protein>
    <recommendedName>
        <fullName evidence="3">Tyr recombinase domain-containing protein</fullName>
    </recommendedName>
</protein>
<dbReference type="STRING" id="471704.A0A151JN38"/>
<dbReference type="InterPro" id="IPR011010">
    <property type="entry name" value="DNA_brk_join_enz"/>
</dbReference>
<dbReference type="AlphaFoldDB" id="A0A151JN38"/>
<feature type="domain" description="Tyr recombinase" evidence="3">
    <location>
        <begin position="121"/>
        <end position="326"/>
    </location>
</feature>
<name>A0A151JN38_9HYME</name>
<dbReference type="InterPro" id="IPR002104">
    <property type="entry name" value="Integrase_catalytic"/>
</dbReference>
<dbReference type="GO" id="GO:0003677">
    <property type="term" value="F:DNA binding"/>
    <property type="evidence" value="ECO:0007669"/>
    <property type="project" value="UniProtKB-KW"/>
</dbReference>
<dbReference type="InterPro" id="IPR013762">
    <property type="entry name" value="Integrase-like_cat_sf"/>
</dbReference>
<dbReference type="PANTHER" id="PTHR35617:SF3">
    <property type="entry name" value="CORE-BINDING (CB) DOMAIN-CONTAINING PROTEIN"/>
    <property type="match status" value="1"/>
</dbReference>
<keyword evidence="1" id="KW-0238">DNA-binding</keyword>
<evidence type="ECO:0000256" key="2">
    <source>
        <dbReference type="ARBA" id="ARBA00023172"/>
    </source>
</evidence>
<dbReference type="CDD" id="cd00397">
    <property type="entry name" value="DNA_BRE_C"/>
    <property type="match status" value="1"/>
</dbReference>
<dbReference type="PANTHER" id="PTHR35617">
    <property type="entry name" value="PHAGE_INTEGRASE DOMAIN-CONTAINING PROTEIN"/>
    <property type="match status" value="1"/>
</dbReference>
<dbReference type="GO" id="GO:0006310">
    <property type="term" value="P:DNA recombination"/>
    <property type="evidence" value="ECO:0007669"/>
    <property type="project" value="UniProtKB-KW"/>
</dbReference>
<dbReference type="EMBL" id="KQ978865">
    <property type="protein sequence ID" value="KYN27906.1"/>
    <property type="molecule type" value="Genomic_DNA"/>
</dbReference>
<dbReference type="PROSITE" id="PS51898">
    <property type="entry name" value="TYR_RECOMBINASE"/>
    <property type="match status" value="1"/>
</dbReference>
<evidence type="ECO:0000313" key="5">
    <source>
        <dbReference type="Proteomes" id="UP000078492"/>
    </source>
</evidence>
<accession>A0A151JN38</accession>
<reference evidence="4 5" key="1">
    <citation type="submission" date="2015-09" db="EMBL/GenBank/DDBJ databases">
        <title>Trachymyrmex cornetzi WGS genome.</title>
        <authorList>
            <person name="Nygaard S."/>
            <person name="Hu H."/>
            <person name="Boomsma J."/>
            <person name="Zhang G."/>
        </authorList>
    </citation>
    <scope>NUCLEOTIDE SEQUENCE [LARGE SCALE GENOMIC DNA]</scope>
    <source>
        <strain evidence="4">Tcor2-1</strain>
        <tissue evidence="4">Whole body</tissue>
    </source>
</reference>
<dbReference type="GO" id="GO:0015074">
    <property type="term" value="P:DNA integration"/>
    <property type="evidence" value="ECO:0007669"/>
    <property type="project" value="InterPro"/>
</dbReference>
<dbReference type="Gene3D" id="1.10.443.10">
    <property type="entry name" value="Intergrase catalytic core"/>
    <property type="match status" value="1"/>
</dbReference>
<evidence type="ECO:0000256" key="1">
    <source>
        <dbReference type="ARBA" id="ARBA00023125"/>
    </source>
</evidence>
<evidence type="ECO:0000259" key="3">
    <source>
        <dbReference type="PROSITE" id="PS51898"/>
    </source>
</evidence>
<keyword evidence="5" id="KW-1185">Reference proteome</keyword>
<dbReference type="InterPro" id="IPR010998">
    <property type="entry name" value="Integrase_recombinase_N"/>
</dbReference>
<keyword evidence="2" id="KW-0233">DNA recombination</keyword>
<evidence type="ECO:0000313" key="4">
    <source>
        <dbReference type="EMBL" id="KYN27906.1"/>
    </source>
</evidence>
<dbReference type="Proteomes" id="UP000078492">
    <property type="component" value="Unassembled WGS sequence"/>
</dbReference>
<sequence length="328" mass="36575">MADTFPGGRDFISEAFKKHLVPSAAIPTLLASLSDATIKQYSTALRSGWSFCKSNQVPLFEPTVQQTLEFLAQKLPDISSFSSLNTLRSAISLVSHNEIGNHPIIRRFCKGVAALKPPHPRYDFIWDPAPVIAKLATIYPYDSIPLKIITWKLVLLLALGTGHRAQTLNFVKLSHISLGDKTLIRIPDRLKTSAPGRPQPLFYFSRFSDCENLCIVRLLERYIHVTRDLRPPSCDRLFISYSKPFKPVSAQSISRWIKLGLGYCGIDTSIFSAHSTRHASTSLAAQKGITSDLIKRAAGWSGESRVFAAFYNRPIINQEDFTKAVLLS</sequence>
<dbReference type="Gene3D" id="1.10.150.130">
    <property type="match status" value="1"/>
</dbReference>
<gene>
    <name evidence="4" type="ORF">ALC57_02692</name>
</gene>
<dbReference type="SUPFAM" id="SSF56349">
    <property type="entry name" value="DNA breaking-rejoining enzymes"/>
    <property type="match status" value="1"/>
</dbReference>